<dbReference type="Proteomes" id="UP000011669">
    <property type="component" value="Unassembled WGS sequence"/>
</dbReference>
<keyword evidence="2" id="KW-0378">Hydrolase</keyword>
<gene>
    <name evidence="2" type="ORF">C449_09009</name>
</gene>
<accession>M0MK01</accession>
<feature type="region of interest" description="Disordered" evidence="1">
    <location>
        <begin position="1"/>
        <end position="43"/>
    </location>
</feature>
<dbReference type="InParanoid" id="M0MK01"/>
<sequence length="88" mass="9865">MGEESEVGEGDLSLAGLQTDADGNDNDNMNDQYLTYENTGDAPLDLTGWTVEDTSDTTYTFRRSRPIALRPPTRTRTDTRASRERTFD</sequence>
<feature type="compositionally biased region" description="Basic and acidic residues" evidence="1">
    <location>
        <begin position="75"/>
        <end position="88"/>
    </location>
</feature>
<name>M0MK01_9EURY</name>
<dbReference type="SUPFAM" id="SSF74853">
    <property type="entry name" value="Lamin A/C globular tail domain"/>
    <property type="match status" value="1"/>
</dbReference>
<protein>
    <submittedName>
        <fullName evidence="2">Endonuclease</fullName>
    </submittedName>
</protein>
<keyword evidence="2" id="KW-0540">Nuclease</keyword>
<evidence type="ECO:0000313" key="2">
    <source>
        <dbReference type="EMBL" id="EMA44785.1"/>
    </source>
</evidence>
<dbReference type="AlphaFoldDB" id="M0MK01"/>
<feature type="region of interest" description="Disordered" evidence="1">
    <location>
        <begin position="62"/>
        <end position="88"/>
    </location>
</feature>
<reference evidence="2 3" key="1">
    <citation type="journal article" date="2014" name="PLoS Genet.">
        <title>Phylogenetically driven sequencing of extremely halophilic archaea reveals strategies for static and dynamic osmo-response.</title>
        <authorList>
            <person name="Becker E.A."/>
            <person name="Seitzer P.M."/>
            <person name="Tritt A."/>
            <person name="Larsen D."/>
            <person name="Krusor M."/>
            <person name="Yao A.I."/>
            <person name="Wu D."/>
            <person name="Madern D."/>
            <person name="Eisen J.A."/>
            <person name="Darling A.E."/>
            <person name="Facciotti M.T."/>
        </authorList>
    </citation>
    <scope>NUCLEOTIDE SEQUENCE [LARGE SCALE GENOMIC DNA]</scope>
    <source>
        <strain evidence="2 3">DSM 5350</strain>
    </source>
</reference>
<dbReference type="GO" id="GO:0004519">
    <property type="term" value="F:endonuclease activity"/>
    <property type="evidence" value="ECO:0007669"/>
    <property type="project" value="UniProtKB-KW"/>
</dbReference>
<dbReference type="PATRIC" id="fig|1227455.4.peg.1848"/>
<dbReference type="InterPro" id="IPR036415">
    <property type="entry name" value="Lamin_tail_dom_sf"/>
</dbReference>
<keyword evidence="2" id="KW-0255">Endonuclease</keyword>
<evidence type="ECO:0000256" key="1">
    <source>
        <dbReference type="SAM" id="MobiDB-lite"/>
    </source>
</evidence>
<keyword evidence="3" id="KW-1185">Reference proteome</keyword>
<evidence type="ECO:0000313" key="3">
    <source>
        <dbReference type="Proteomes" id="UP000011669"/>
    </source>
</evidence>
<dbReference type="EMBL" id="AOMD01000021">
    <property type="protein sequence ID" value="EMA44785.1"/>
    <property type="molecule type" value="Genomic_DNA"/>
</dbReference>
<comment type="caution">
    <text evidence="2">The sequence shown here is derived from an EMBL/GenBank/DDBJ whole genome shotgun (WGS) entry which is preliminary data.</text>
</comment>
<proteinExistence type="predicted"/>
<organism evidence="2 3">
    <name type="scientific">Halococcus saccharolyticus DSM 5350</name>
    <dbReference type="NCBI Taxonomy" id="1227455"/>
    <lineage>
        <taxon>Archaea</taxon>
        <taxon>Methanobacteriati</taxon>
        <taxon>Methanobacteriota</taxon>
        <taxon>Stenosarchaea group</taxon>
        <taxon>Halobacteria</taxon>
        <taxon>Halobacteriales</taxon>
        <taxon>Halococcaceae</taxon>
        <taxon>Halococcus</taxon>
    </lineage>
</organism>